<dbReference type="InterPro" id="IPR036397">
    <property type="entry name" value="RNaseH_sf"/>
</dbReference>
<name>A0A915K5V9_ROMCU</name>
<proteinExistence type="predicted"/>
<keyword evidence="2" id="KW-1185">Reference proteome</keyword>
<dbReference type="WBParaSite" id="nRc.2.0.1.t33252-RA">
    <property type="protein sequence ID" value="nRc.2.0.1.t33252-RA"/>
    <property type="gene ID" value="nRc.2.0.1.g33252"/>
</dbReference>
<dbReference type="Proteomes" id="UP000887565">
    <property type="component" value="Unplaced"/>
</dbReference>
<dbReference type="SUPFAM" id="SSF53098">
    <property type="entry name" value="Ribonuclease H-like"/>
    <property type="match status" value="1"/>
</dbReference>
<feature type="compositionally biased region" description="Basic and acidic residues" evidence="1">
    <location>
        <begin position="192"/>
        <end position="201"/>
    </location>
</feature>
<feature type="region of interest" description="Disordered" evidence="1">
    <location>
        <begin position="137"/>
        <end position="235"/>
    </location>
</feature>
<reference evidence="3" key="1">
    <citation type="submission" date="2022-11" db="UniProtKB">
        <authorList>
            <consortium name="WormBaseParasite"/>
        </authorList>
    </citation>
    <scope>IDENTIFICATION</scope>
</reference>
<dbReference type="GO" id="GO:0003676">
    <property type="term" value="F:nucleic acid binding"/>
    <property type="evidence" value="ECO:0007669"/>
    <property type="project" value="InterPro"/>
</dbReference>
<organism evidence="2 3">
    <name type="scientific">Romanomermis culicivorax</name>
    <name type="common">Nematode worm</name>
    <dbReference type="NCBI Taxonomy" id="13658"/>
    <lineage>
        <taxon>Eukaryota</taxon>
        <taxon>Metazoa</taxon>
        <taxon>Ecdysozoa</taxon>
        <taxon>Nematoda</taxon>
        <taxon>Enoplea</taxon>
        <taxon>Dorylaimia</taxon>
        <taxon>Mermithida</taxon>
        <taxon>Mermithoidea</taxon>
        <taxon>Mermithidae</taxon>
        <taxon>Romanomermis</taxon>
    </lineage>
</organism>
<dbReference type="InterPro" id="IPR012337">
    <property type="entry name" value="RNaseH-like_sf"/>
</dbReference>
<sequence>MANVNIRFADVKIWANTNQIHLFLKSNRSIDHVRKMKPDLYKSLIDRTADFCQARNSLVAIIHHLFGVHLEKGFQGEGLAWAKRPLPSNTLGYTTLDAIAHFDAYFSLSEFHSLFQEIKTLTSKERIMTSRGAVKKEQLPLANSTSPYAKLNKEPVPRNSTSKSSTEDKEEREKSEEETEISGDDLFVSLESEERKEKVLYTERQLPTSSSDLTKKNWEEKTSTKSLKPQPKKPK</sequence>
<evidence type="ECO:0000313" key="3">
    <source>
        <dbReference type="WBParaSite" id="nRc.2.0.1.t33252-RA"/>
    </source>
</evidence>
<protein>
    <submittedName>
        <fullName evidence="3">Uncharacterized protein</fullName>
    </submittedName>
</protein>
<evidence type="ECO:0000256" key="1">
    <source>
        <dbReference type="SAM" id="MobiDB-lite"/>
    </source>
</evidence>
<evidence type="ECO:0000313" key="2">
    <source>
        <dbReference type="Proteomes" id="UP000887565"/>
    </source>
</evidence>
<feature type="compositionally biased region" description="Basic and acidic residues" evidence="1">
    <location>
        <begin position="213"/>
        <end position="223"/>
    </location>
</feature>
<dbReference type="AlphaFoldDB" id="A0A915K5V9"/>
<dbReference type="Gene3D" id="3.30.420.10">
    <property type="entry name" value="Ribonuclease H-like superfamily/Ribonuclease H"/>
    <property type="match status" value="1"/>
</dbReference>
<accession>A0A915K5V9</accession>
<feature type="compositionally biased region" description="Basic and acidic residues" evidence="1">
    <location>
        <begin position="165"/>
        <end position="175"/>
    </location>
</feature>